<evidence type="ECO:0000256" key="5">
    <source>
        <dbReference type="ARBA" id="ARBA00022598"/>
    </source>
</evidence>
<dbReference type="RefSeq" id="WP_161747384.1">
    <property type="nucleotide sequence ID" value="NZ_JAAAMV010000043.1"/>
</dbReference>
<dbReference type="PROSITE" id="PS50075">
    <property type="entry name" value="CARRIER"/>
    <property type="match status" value="1"/>
</dbReference>
<dbReference type="Gene3D" id="3.30.559.10">
    <property type="entry name" value="Chloramphenicol acetyltransferase-like domain"/>
    <property type="match status" value="3"/>
</dbReference>
<dbReference type="Gene3D" id="3.40.50.980">
    <property type="match status" value="4"/>
</dbReference>
<dbReference type="PANTHER" id="PTHR45527">
    <property type="entry name" value="NONRIBOSOMAL PEPTIDE SYNTHETASE"/>
    <property type="match status" value="1"/>
</dbReference>
<comment type="cofactor">
    <cofactor evidence="1">
        <name>pantetheine 4'-phosphate</name>
        <dbReference type="ChEBI" id="CHEBI:47942"/>
    </cofactor>
</comment>
<dbReference type="Gene3D" id="3.30.300.30">
    <property type="match status" value="1"/>
</dbReference>
<dbReference type="Gene3D" id="3.30.559.30">
    <property type="entry name" value="Nonribosomal peptide synthetase, condensation domain"/>
    <property type="match status" value="3"/>
</dbReference>
<keyword evidence="8" id="KW-0511">Multifunctional enzyme</keyword>
<feature type="non-terminal residue" evidence="10">
    <location>
        <position position="1"/>
    </location>
</feature>
<dbReference type="Proteomes" id="UP000665561">
    <property type="component" value="Unassembled WGS sequence"/>
</dbReference>
<dbReference type="InterPro" id="IPR000873">
    <property type="entry name" value="AMP-dep_synth/lig_dom"/>
</dbReference>
<keyword evidence="5" id="KW-0436">Ligase</keyword>
<accession>A0ABW9Y073</accession>
<dbReference type="SUPFAM" id="SSF52777">
    <property type="entry name" value="CoA-dependent acyltransferases"/>
    <property type="match status" value="6"/>
</dbReference>
<feature type="non-terminal residue" evidence="10">
    <location>
        <position position="2130"/>
    </location>
</feature>
<dbReference type="PROSITE" id="PS00012">
    <property type="entry name" value="PHOSPHOPANTETHEINE"/>
    <property type="match status" value="1"/>
</dbReference>
<keyword evidence="3" id="KW-0596">Phosphopantetheine</keyword>
<proteinExistence type="inferred from homology"/>
<evidence type="ECO:0000313" key="11">
    <source>
        <dbReference type="Proteomes" id="UP000665561"/>
    </source>
</evidence>
<dbReference type="Gene3D" id="1.10.1200.10">
    <property type="entry name" value="ACP-like"/>
    <property type="match status" value="1"/>
</dbReference>
<feature type="domain" description="Carrier" evidence="9">
    <location>
        <begin position="909"/>
        <end position="983"/>
    </location>
</feature>
<dbReference type="CDD" id="cd19534">
    <property type="entry name" value="E_NRPS"/>
    <property type="match status" value="1"/>
</dbReference>
<evidence type="ECO:0000256" key="3">
    <source>
        <dbReference type="ARBA" id="ARBA00022450"/>
    </source>
</evidence>
<dbReference type="InterPro" id="IPR036736">
    <property type="entry name" value="ACP-like_sf"/>
</dbReference>
<dbReference type="CDD" id="cd19531">
    <property type="entry name" value="LCL_NRPS-like"/>
    <property type="match status" value="1"/>
</dbReference>
<dbReference type="InterPro" id="IPR010071">
    <property type="entry name" value="AA_adenyl_dom"/>
</dbReference>
<evidence type="ECO:0000256" key="7">
    <source>
        <dbReference type="ARBA" id="ARBA00023194"/>
    </source>
</evidence>
<comment type="similarity">
    <text evidence="2">Belongs to the ATP-dependent AMP-binding enzyme family.</text>
</comment>
<keyword evidence="11" id="KW-1185">Reference proteome</keyword>
<evidence type="ECO:0000259" key="9">
    <source>
        <dbReference type="PROSITE" id="PS50075"/>
    </source>
</evidence>
<name>A0ABW9Y073_9BACL</name>
<keyword evidence="4" id="KW-0597">Phosphoprotein</keyword>
<evidence type="ECO:0000256" key="2">
    <source>
        <dbReference type="ARBA" id="ARBA00006432"/>
    </source>
</evidence>
<keyword evidence="7" id="KW-0045">Antibiotic biosynthesis</keyword>
<dbReference type="InterPro" id="IPR009081">
    <property type="entry name" value="PP-bd_ACP"/>
</dbReference>
<organism evidence="10 11">
    <name type="scientific">Paenibacillus glycinis</name>
    <dbReference type="NCBI Taxonomy" id="2697035"/>
    <lineage>
        <taxon>Bacteria</taxon>
        <taxon>Bacillati</taxon>
        <taxon>Bacillota</taxon>
        <taxon>Bacilli</taxon>
        <taxon>Bacillales</taxon>
        <taxon>Paenibacillaceae</taxon>
        <taxon>Paenibacillus</taxon>
    </lineage>
</organism>
<dbReference type="Pfam" id="PF00550">
    <property type="entry name" value="PP-binding"/>
    <property type="match status" value="1"/>
</dbReference>
<dbReference type="NCBIfam" id="TIGR01733">
    <property type="entry name" value="AA-adenyl-dom"/>
    <property type="match status" value="1"/>
</dbReference>
<evidence type="ECO:0000313" key="10">
    <source>
        <dbReference type="EMBL" id="NBD28385.1"/>
    </source>
</evidence>
<dbReference type="SUPFAM" id="SSF56801">
    <property type="entry name" value="Acetyl-CoA synthetase-like"/>
    <property type="match status" value="2"/>
</dbReference>
<dbReference type="InterPro" id="IPR023213">
    <property type="entry name" value="CAT-like_dom_sf"/>
</dbReference>
<keyword evidence="6" id="KW-0677">Repeat</keyword>
<dbReference type="EMBL" id="JAAAMV010000043">
    <property type="protein sequence ID" value="NBD28385.1"/>
    <property type="molecule type" value="Genomic_DNA"/>
</dbReference>
<dbReference type="PANTHER" id="PTHR45527:SF14">
    <property type="entry name" value="PLIPASTATIN SYNTHASE SUBUNIT B"/>
    <property type="match status" value="1"/>
</dbReference>
<protein>
    <submittedName>
        <fullName evidence="10">Amino acid adenylation domain-containing protein</fullName>
    </submittedName>
</protein>
<evidence type="ECO:0000256" key="6">
    <source>
        <dbReference type="ARBA" id="ARBA00022737"/>
    </source>
</evidence>
<evidence type="ECO:0000256" key="4">
    <source>
        <dbReference type="ARBA" id="ARBA00022553"/>
    </source>
</evidence>
<dbReference type="SUPFAM" id="SSF47336">
    <property type="entry name" value="ACP-like"/>
    <property type="match status" value="1"/>
</dbReference>
<dbReference type="InterPro" id="IPR020845">
    <property type="entry name" value="AMP-binding_CS"/>
</dbReference>
<dbReference type="NCBIfam" id="TIGR01720">
    <property type="entry name" value="NRPS-para261"/>
    <property type="match status" value="1"/>
</dbReference>
<evidence type="ECO:0000256" key="1">
    <source>
        <dbReference type="ARBA" id="ARBA00001957"/>
    </source>
</evidence>
<dbReference type="InterPro" id="IPR006162">
    <property type="entry name" value="Ppantetheine_attach_site"/>
</dbReference>
<dbReference type="InterPro" id="IPR001242">
    <property type="entry name" value="Condensation_dom"/>
</dbReference>
<comment type="caution">
    <text evidence="10">The sequence shown here is derived from an EMBL/GenBank/DDBJ whole genome shotgun (WGS) entry which is preliminary data.</text>
</comment>
<dbReference type="InterPro" id="IPR045851">
    <property type="entry name" value="AMP-bd_C_sf"/>
</dbReference>
<dbReference type="Pfam" id="PF00501">
    <property type="entry name" value="AMP-binding"/>
    <property type="match status" value="2"/>
</dbReference>
<gene>
    <name evidence="10" type="ORF">GT019_31390</name>
</gene>
<dbReference type="Gene3D" id="2.30.38.10">
    <property type="entry name" value="Luciferase, Domain 3"/>
    <property type="match status" value="1"/>
</dbReference>
<reference evidence="10 11" key="1">
    <citation type="submission" date="2020-01" db="EMBL/GenBank/DDBJ databases">
        <title>Paenibacillus soybeanensis sp. nov. isolated from the nodules of soybean (Glycine max(L.) Merr).</title>
        <authorList>
            <person name="Wang H."/>
        </authorList>
    </citation>
    <scope>NUCLEOTIDE SEQUENCE [LARGE SCALE GENOMIC DNA]</scope>
    <source>
        <strain evidence="10 11">T1</strain>
    </source>
</reference>
<dbReference type="InterPro" id="IPR025110">
    <property type="entry name" value="AMP-bd_C"/>
</dbReference>
<dbReference type="CDD" id="cd19543">
    <property type="entry name" value="DCL_NRPS"/>
    <property type="match status" value="1"/>
</dbReference>
<dbReference type="PROSITE" id="PS00455">
    <property type="entry name" value="AMP_BINDING"/>
    <property type="match status" value="2"/>
</dbReference>
<evidence type="ECO:0000256" key="8">
    <source>
        <dbReference type="ARBA" id="ARBA00023268"/>
    </source>
</evidence>
<dbReference type="Pfam" id="PF13193">
    <property type="entry name" value="AMP-binding_C"/>
    <property type="match status" value="1"/>
</dbReference>
<dbReference type="InterPro" id="IPR010060">
    <property type="entry name" value="NRPS_synth"/>
</dbReference>
<dbReference type="Pfam" id="PF00668">
    <property type="entry name" value="Condensation"/>
    <property type="match status" value="3"/>
</dbReference>
<sequence>GRVEQALNSLIARHESLRTSFTMADGEVVQIVHPVLPFAVSERQTAEAEAAQVVEAFIRPFDLQVAPLLRTELVQMAPERHLLLLDMHHIIADGVSLGVMVEEFTKLYAGEELPALRIQYKDYAAWQQQRAGSAAMKEHESYWLEALAGEVPTLQLPTDYPRPAVRSFEGAQMDFTLDEALASGLKRLAEETGTTLYMVLLAAYKVLLSKYTGQEEMIVGSPIAGRAHADVERMLGLFVNTLAIRSYPTGEKTFASFLQEVKACTLLAFEHQEYPFEELVGQLELPRDLSRHPLFDTMFILQNTERGVLELPGLCIVPYEQDHHAAKFDLTLQAAERENEIDISMEYSTALFKSETIQRMAAHFRKLLEVVVSKPQAAMKDMGLLSEAERQQILFDFNATTSDYPQDNTIHGLFEAQAERTPDNIAVVFEEQQLTYRELNARSNQLARVLRDKGVQPDSLVGIMAERSLEMIVGIMAILKSGGAYVPIDPEYPEERIRYMLEDSGADLLLTQRHLVKQYDFQGELLCIEEASCIKRDESNLKSGMRSHHLAYVIYTSGTTGKAKGVGIEHKAILNTLEWRKREYAFTESDRAIQLASYSFDSFVSSFFTPILSGASAILLKETHNPAVILEVIEKQKITHLFSVPTLYHAILEQLGHNEGRSLRIVTLGGERVTRQLVEQSRQKLAAVEVINEYGPTENSVITTVIRYGEEPFSHTIGRPISNTNVYVLSADDTFQPLPIGVAGELCVAGAGLARGYLNRPELTAERFVSTPFAPGGRMYRTGDLARWLSDGTIEYLGRIDHQVKIRGYRIELGEVEAQLLQVRHVKETVVIAWENERGDNELSAYVVAEEALTIAQLRGPLSAQLPRYMVPAHFVQLEKMPLTPNGKIDRKALPAPKGQLATGVTYVAPRSELEWILASIWETLLGSERVGRNDNFFELGGDSIKAIQMIARLHARGLKLNMKQLFQNPELGAAARYVQPVEGSISQEPVEGEAWLSPIQYWFFQSNFTDMHHWNQAVMLKGENDLDETILRQVWAELIAHHDALRMVYRQSEQGMTGWNRGVEECLPSLSLTVVDLREESDANLSVKVEVEATRLQSSLHLNDGPLVCLGVFRTSVGDHLLIAIHHLVVDGVSWRILLEDFDSAYAQAMAGEAIRLPEKTTSFQEWTAGLHAYAQRNGFWRERQYWERLEGKQPLLVPKDSEVTTRRQGDSASVTIRLSAADTARLLKEAPRAYRTEINDALLTALGLTLSDWSGDRRAAIHLEGHGREEILDGVDVSRTVGWFTSQYPVVIEMDDALPLGEQLIAVKEQLRSIPNKGMGYGVLRYLSSVEGEDQNKSVLRPEVGFNYLGEFGARSNGAWAVSSLPTGATMSPNSERMHALDINGILVDGQLSFNWTYAAEEYNENTVRKLAETFAEHLRAIATHCAAQPHSEWTPSDYGYNQLSMTEIRELKHMLALQEPGSKIEQIYPLSPMQQGMLFHTLLDISSSAYFVQIKMDFRGELDTASLKTSFQQLAERHDVLRTIFLHEGQSRPLQVVLDKRELPVVIEDLRGMDEAEQNAYVARWEVRDRRLGFDVTHEPLMRLGVLMTEEHAYRIVWSNHHMLMDGWCLPILIQEWKELYRAAKTKTPAMLATPQSYRLLIDWLESRENDEALDYWGRYLAGYDKQMALPQHRAVSVNTYEQEEAELWLGEALTEQLETLAKRQQVTLNTVLQTIWGIMVGKYNSTRDAVFGSVVSGRPPEIANVEKIVGLFINTIPVRVNWEEQDCFEEVLQEVQRHGVEAKRHEYVPLADIQKQSELKQELFNHILVFENYPVADRASTSGEALNEELTIEMVSSFEQTHYDFNVIVVPGKSLRLRFSYNMRKFEKEMVTRMQGHLKQLVETAVNDPRTRVSDMVLLTGEELQQLKTFDIAGSDYPRDRTIHQLFEAQAERTPDNIAVVFEEQQLTYRELNERANQLARVLRDKGVQADSLVGLMVERSLEMIVGIMAILKAGGAYVPIDPEYPADRIQYMLEDSGTTLLVTQSHLQTPSSFTGESLALDDYGREQFDTSNLQAIAAPDSLAYIIYTSGSTGRPKGVMIEHRNVVQLLMNNQLPFTFSAGDVWTMFHSYCFDFSVWELFGALLY</sequence>